<evidence type="ECO:0000256" key="1">
    <source>
        <dbReference type="ARBA" id="ARBA00023157"/>
    </source>
</evidence>
<keyword evidence="2" id="KW-0732">Signal</keyword>
<dbReference type="Proteomes" id="UP000038045">
    <property type="component" value="Unplaced"/>
</dbReference>
<reference evidence="5" key="1">
    <citation type="submission" date="2017-02" db="UniProtKB">
        <authorList>
            <consortium name="WormBaseParasite"/>
        </authorList>
    </citation>
    <scope>IDENTIFICATION</scope>
</reference>
<keyword evidence="4" id="KW-1185">Reference proteome</keyword>
<dbReference type="CDD" id="cd00037">
    <property type="entry name" value="CLECT"/>
    <property type="match status" value="2"/>
</dbReference>
<dbReference type="AlphaFoldDB" id="A0A0N4ZJX3"/>
<evidence type="ECO:0000313" key="5">
    <source>
        <dbReference type="WBParaSite" id="PTRK_0000841300.1"/>
    </source>
</evidence>
<proteinExistence type="predicted"/>
<keyword evidence="1" id="KW-1015">Disulfide bond</keyword>
<dbReference type="PANTHER" id="PTHR22991:SF41">
    <property type="entry name" value="CUB DOMAIN-CONTAINING PROTEIN-RELATED"/>
    <property type="match status" value="1"/>
</dbReference>
<organism evidence="4 5">
    <name type="scientific">Parastrongyloides trichosuri</name>
    <name type="common">Possum-specific nematode worm</name>
    <dbReference type="NCBI Taxonomy" id="131310"/>
    <lineage>
        <taxon>Eukaryota</taxon>
        <taxon>Metazoa</taxon>
        <taxon>Ecdysozoa</taxon>
        <taxon>Nematoda</taxon>
        <taxon>Chromadorea</taxon>
        <taxon>Rhabditida</taxon>
        <taxon>Tylenchina</taxon>
        <taxon>Panagrolaimomorpha</taxon>
        <taxon>Strongyloidoidea</taxon>
        <taxon>Strongyloididae</taxon>
        <taxon>Parastrongyloides</taxon>
    </lineage>
</organism>
<feature type="chain" id="PRO_5005891828" evidence="2">
    <location>
        <begin position="18"/>
        <end position="405"/>
    </location>
</feature>
<dbReference type="SMART" id="SM00034">
    <property type="entry name" value="CLECT"/>
    <property type="match status" value="2"/>
</dbReference>
<evidence type="ECO:0000259" key="3">
    <source>
        <dbReference type="PROSITE" id="PS50041"/>
    </source>
</evidence>
<dbReference type="InterPro" id="IPR001304">
    <property type="entry name" value="C-type_lectin-like"/>
</dbReference>
<dbReference type="InterPro" id="IPR016186">
    <property type="entry name" value="C-type_lectin-like/link_sf"/>
</dbReference>
<dbReference type="WBParaSite" id="PTRK_0000841300.1">
    <property type="protein sequence ID" value="PTRK_0000841300.1"/>
    <property type="gene ID" value="PTRK_0000841300"/>
</dbReference>
<dbReference type="InterPro" id="IPR050976">
    <property type="entry name" value="Snaclec"/>
</dbReference>
<dbReference type="Gene3D" id="3.10.100.10">
    <property type="entry name" value="Mannose-Binding Protein A, subunit A"/>
    <property type="match status" value="2"/>
</dbReference>
<dbReference type="PROSITE" id="PS50041">
    <property type="entry name" value="C_TYPE_LECTIN_2"/>
    <property type="match status" value="1"/>
</dbReference>
<accession>A0A0N4ZJX3</accession>
<dbReference type="STRING" id="131310.A0A0N4ZJX3"/>
<dbReference type="Pfam" id="PF00059">
    <property type="entry name" value="Lectin_C"/>
    <property type="match status" value="1"/>
</dbReference>
<dbReference type="InterPro" id="IPR016187">
    <property type="entry name" value="CTDL_fold"/>
</dbReference>
<name>A0A0N4ZJX3_PARTI</name>
<sequence>MIIFYLILQVFLISVETFYIENSSIFSPYTSCSNDGFILSEGNKCYKAFQHAKSFQEAEGICLKLNSTVASLHSFMDKYNFIRFIEKHKMRNEKAIVMTGYRCFNKQVCSWIDHTRFVFTSGFQTSKNDLPCYGILSNHLSSWSCIDKVEENINIIFVCERMSSSLPECDIKDYERKADGHCYKRLDVNGKYTKRVAQSICRDDGANLPIIHNHLEHFVVNELANGEGIHLGLKCSGGSINSKNCYWSDKSKLDYIGFEDSFNMNSISSSCFTTTNDYYWSTGSCKHLRTVICQIRMNYKNRTPLSDFSINESPNNIIERMRTETMIDFSMEGLDFDSKGSLLLQTNQSIRNANNFLLSIKNEEVTQTIETSTVTEENDEIVEEVIEDNIPEKESVTDVDFNVDK</sequence>
<feature type="signal peptide" evidence="2">
    <location>
        <begin position="1"/>
        <end position="17"/>
    </location>
</feature>
<evidence type="ECO:0000256" key="2">
    <source>
        <dbReference type="SAM" id="SignalP"/>
    </source>
</evidence>
<evidence type="ECO:0000313" key="4">
    <source>
        <dbReference type="Proteomes" id="UP000038045"/>
    </source>
</evidence>
<dbReference type="PANTHER" id="PTHR22991">
    <property type="entry name" value="PROTEIN CBG13490"/>
    <property type="match status" value="1"/>
</dbReference>
<feature type="domain" description="C-type lectin" evidence="3">
    <location>
        <begin position="178"/>
        <end position="294"/>
    </location>
</feature>
<dbReference type="SUPFAM" id="SSF56436">
    <property type="entry name" value="C-type lectin-like"/>
    <property type="match status" value="2"/>
</dbReference>
<protein>
    <submittedName>
        <fullName evidence="5">C-type lectin domain-containing protein</fullName>
    </submittedName>
</protein>